<gene>
    <name evidence="1" type="ORF">Cva_01768</name>
</gene>
<accession>A0A0K8MF35</accession>
<reference evidence="1 2" key="1">
    <citation type="submission" date="2015-03" db="EMBL/GenBank/DDBJ databases">
        <title>Caedibacter varicaedens, whole genome shotgun sequence.</title>
        <authorList>
            <person name="Suzuki H."/>
            <person name="Dapper A.L."/>
            <person name="Gibson A.K."/>
            <person name="Jackson C."/>
            <person name="Lee H."/>
            <person name="Pejaver V.R."/>
            <person name="Doak T."/>
            <person name="Lynch M."/>
        </authorList>
    </citation>
    <scope>NUCLEOTIDE SEQUENCE [LARGE SCALE GENOMIC DNA]</scope>
</reference>
<protein>
    <submittedName>
        <fullName evidence="1">Uncharacterized protein</fullName>
    </submittedName>
</protein>
<dbReference type="EMBL" id="BBVC01000141">
    <property type="protein sequence ID" value="GAO99092.1"/>
    <property type="molecule type" value="Genomic_DNA"/>
</dbReference>
<evidence type="ECO:0000313" key="1">
    <source>
        <dbReference type="EMBL" id="GAO99092.1"/>
    </source>
</evidence>
<proteinExistence type="predicted"/>
<organism evidence="1 2">
    <name type="scientific">Caedimonas varicaedens</name>
    <dbReference type="NCBI Taxonomy" id="1629334"/>
    <lineage>
        <taxon>Bacteria</taxon>
        <taxon>Pseudomonadati</taxon>
        <taxon>Pseudomonadota</taxon>
        <taxon>Alphaproteobacteria</taxon>
        <taxon>Holosporales</taxon>
        <taxon>Caedimonadaceae</taxon>
        <taxon>Caedimonas</taxon>
    </lineage>
</organism>
<keyword evidence="2" id="KW-1185">Reference proteome</keyword>
<dbReference type="Proteomes" id="UP000036771">
    <property type="component" value="Unassembled WGS sequence"/>
</dbReference>
<comment type="caution">
    <text evidence="1">The sequence shown here is derived from an EMBL/GenBank/DDBJ whole genome shotgun (WGS) entry which is preliminary data.</text>
</comment>
<sequence length="140" mass="15803">MKSKTSRKIRTLWQKYVNNQKIMADELAFLSDALSVPVYKYIQVSAAVGTEFMMEDTCEYIGLSVLITQFDKVASEILSALDNLQDIQLTSDTIEGFKKRIQSLRGRLQVQLASADGSALLRLHQMIRSYEQVLASKNHG</sequence>
<dbReference type="AlphaFoldDB" id="A0A0K8MF35"/>
<name>A0A0K8MF35_9PROT</name>
<evidence type="ECO:0000313" key="2">
    <source>
        <dbReference type="Proteomes" id="UP000036771"/>
    </source>
</evidence>